<dbReference type="CDD" id="cd06588">
    <property type="entry name" value="PhnB_like"/>
    <property type="match status" value="1"/>
</dbReference>
<organism evidence="2 3">
    <name type="scientific">Rhodopseudomonas telluris</name>
    <dbReference type="NCBI Taxonomy" id="644215"/>
    <lineage>
        <taxon>Bacteria</taxon>
        <taxon>Pseudomonadati</taxon>
        <taxon>Pseudomonadota</taxon>
        <taxon>Alphaproteobacteria</taxon>
        <taxon>Hyphomicrobiales</taxon>
        <taxon>Nitrobacteraceae</taxon>
        <taxon>Rhodopseudomonas</taxon>
    </lineage>
</organism>
<dbReference type="InterPro" id="IPR009725">
    <property type="entry name" value="3_dmu_93_MTrfase"/>
</dbReference>
<name>A0ABV6EW48_9BRAD</name>
<dbReference type="Pfam" id="PF06983">
    <property type="entry name" value="3-dmu-9_3-mt"/>
    <property type="match status" value="1"/>
</dbReference>
<keyword evidence="3" id="KW-1185">Reference proteome</keyword>
<dbReference type="InterPro" id="IPR029068">
    <property type="entry name" value="Glyas_Bleomycin-R_OHBP_Dase"/>
</dbReference>
<gene>
    <name evidence="2" type="ORF">ACFFJ6_16485</name>
</gene>
<dbReference type="EMBL" id="JBHLWM010000005">
    <property type="protein sequence ID" value="MFC0242091.1"/>
    <property type="molecule type" value="Genomic_DNA"/>
</dbReference>
<reference evidence="2 3" key="1">
    <citation type="submission" date="2024-09" db="EMBL/GenBank/DDBJ databases">
        <authorList>
            <person name="Sun Q."/>
            <person name="Mori K."/>
        </authorList>
    </citation>
    <scope>NUCLEOTIDE SEQUENCE [LARGE SCALE GENOMIC DNA]</scope>
    <source>
        <strain evidence="2 3">KCTC 23279</strain>
    </source>
</reference>
<evidence type="ECO:0000259" key="1">
    <source>
        <dbReference type="Pfam" id="PF06983"/>
    </source>
</evidence>
<dbReference type="InterPro" id="IPR028973">
    <property type="entry name" value="PhnB-like"/>
</dbReference>
<proteinExistence type="predicted"/>
<evidence type="ECO:0000313" key="3">
    <source>
        <dbReference type="Proteomes" id="UP001589775"/>
    </source>
</evidence>
<comment type="caution">
    <text evidence="2">The sequence shown here is derived from an EMBL/GenBank/DDBJ whole genome shotgun (WGS) entry which is preliminary data.</text>
</comment>
<dbReference type="SUPFAM" id="SSF54593">
    <property type="entry name" value="Glyoxalase/Bleomycin resistance protein/Dihydroxybiphenyl dioxygenase"/>
    <property type="match status" value="1"/>
</dbReference>
<dbReference type="Proteomes" id="UP001589775">
    <property type="component" value="Unassembled WGS sequence"/>
</dbReference>
<protein>
    <submittedName>
        <fullName evidence="2">VOC family protein</fullName>
    </submittedName>
</protein>
<dbReference type="PIRSF" id="PIRSF021700">
    <property type="entry name" value="3_dmu_93_MTrfase"/>
    <property type="match status" value="1"/>
</dbReference>
<evidence type="ECO:0000313" key="2">
    <source>
        <dbReference type="EMBL" id="MFC0242091.1"/>
    </source>
</evidence>
<dbReference type="Gene3D" id="3.10.180.10">
    <property type="entry name" value="2,3-Dihydroxybiphenyl 1,2-Dioxygenase, domain 1"/>
    <property type="match status" value="1"/>
</dbReference>
<dbReference type="PANTHER" id="PTHR33990">
    <property type="entry name" value="PROTEIN YJDN-RELATED"/>
    <property type="match status" value="1"/>
</dbReference>
<dbReference type="RefSeq" id="WP_378389605.1">
    <property type="nucleotide sequence ID" value="NZ_JBHLWM010000005.1"/>
</dbReference>
<accession>A0ABV6EW48</accession>
<dbReference type="PANTHER" id="PTHR33990:SF2">
    <property type="entry name" value="PHNB-LIKE DOMAIN-CONTAINING PROTEIN"/>
    <property type="match status" value="1"/>
</dbReference>
<feature type="domain" description="PhnB-like" evidence="1">
    <location>
        <begin position="3"/>
        <end position="117"/>
    </location>
</feature>
<sequence>MSKITPCLWFASEAEEAARFYVSLLPDSRIDHVQRSVVDTPSGPAGSVLLVEFALAGQRYMALNGGPRANFTHAVSFMINCTDQAEVDRLWDALLDGGEPDQCGWLRDRYGLSWQIVPSILPKLFAGPDRAGAERAMRAMMQMVKLDGPALQRAYEGATE</sequence>